<gene>
    <name evidence="1" type="ORF">V1525DRAFT_411318</name>
</gene>
<reference evidence="2" key="1">
    <citation type="journal article" date="2024" name="Front. Bioeng. Biotechnol.">
        <title>Genome-scale model development and genomic sequencing of the oleaginous clade Lipomyces.</title>
        <authorList>
            <person name="Czajka J.J."/>
            <person name="Han Y."/>
            <person name="Kim J."/>
            <person name="Mondo S.J."/>
            <person name="Hofstad B.A."/>
            <person name="Robles A."/>
            <person name="Haridas S."/>
            <person name="Riley R."/>
            <person name="LaButti K."/>
            <person name="Pangilinan J."/>
            <person name="Andreopoulos W."/>
            <person name="Lipzen A."/>
            <person name="Yan J."/>
            <person name="Wang M."/>
            <person name="Ng V."/>
            <person name="Grigoriev I.V."/>
            <person name="Spatafora J.W."/>
            <person name="Magnuson J.K."/>
            <person name="Baker S.E."/>
            <person name="Pomraning K.R."/>
        </authorList>
    </citation>
    <scope>NUCLEOTIDE SEQUENCE [LARGE SCALE GENOMIC DNA]</scope>
    <source>
        <strain evidence="2">CBS 7786</strain>
    </source>
</reference>
<evidence type="ECO:0000313" key="1">
    <source>
        <dbReference type="EMBL" id="KAK9235003.1"/>
    </source>
</evidence>
<accession>A0ACC3STM7</accession>
<protein>
    <submittedName>
        <fullName evidence="1">Triosephosphate isomerase</fullName>
    </submittedName>
</protein>
<organism evidence="1 2">
    <name type="scientific">Lipomyces kononenkoae</name>
    <name type="common">Yeast</name>
    <dbReference type="NCBI Taxonomy" id="34357"/>
    <lineage>
        <taxon>Eukaryota</taxon>
        <taxon>Fungi</taxon>
        <taxon>Dikarya</taxon>
        <taxon>Ascomycota</taxon>
        <taxon>Saccharomycotina</taxon>
        <taxon>Lipomycetes</taxon>
        <taxon>Lipomycetales</taxon>
        <taxon>Lipomycetaceae</taxon>
        <taxon>Lipomyces</taxon>
    </lineage>
</organism>
<evidence type="ECO:0000313" key="2">
    <source>
        <dbReference type="Proteomes" id="UP001433508"/>
    </source>
</evidence>
<keyword evidence="2" id="KW-1185">Reference proteome</keyword>
<sequence>MPSKLIMRKLKRKVDPGEPRLKPMETPHNQHGTQKKSGFAGSPGIELSQSEQMAPPKRTPLIGMSLKMYFTPAQTNQYLSSFVSISRAANALGVTTFLIPDFLSLAAACTALVTTENQRYTTGVGAQDCFWEDSGAYTGEISPWHLREIGVGYVEIGHAERRRIFHESDDDVAKKAAAAAKHGLVPVVCIGEVDRNESDIDCAVQFSVKQMAAAVRSVPVDSQVVFAYEPVWAIGQPAPAPTAYINAVCAGLRSYLDSDGRKNSARIIYGGSAGPGLFSELYSGTIDGMFIGRFGHDPENFEIIVREIASKKFGEQNLGCIESKE</sequence>
<dbReference type="EMBL" id="MU971437">
    <property type="protein sequence ID" value="KAK9235003.1"/>
    <property type="molecule type" value="Genomic_DNA"/>
</dbReference>
<name>A0ACC3STM7_LIPKO</name>
<dbReference type="Proteomes" id="UP001433508">
    <property type="component" value="Unassembled WGS sequence"/>
</dbReference>
<keyword evidence="1" id="KW-0413">Isomerase</keyword>
<comment type="caution">
    <text evidence="1">The sequence shown here is derived from an EMBL/GenBank/DDBJ whole genome shotgun (WGS) entry which is preliminary data.</text>
</comment>
<proteinExistence type="predicted"/>